<sequence length="382" mass="41530">MTSFPTREAPNNSSTLSFHQSVIPDGGQSQQTTMMMTTMHHSLPHNVWIPNQPPTHHYTPQQLPQQFISYSSSPPNMLNQNSPPSTSVAIAHGLASSLPISDPSFFSSVTHVRHQRTNSSPVTAGLSSPSSSRKRTSSSASGSSHKSKSNALSSTGIVFYEHNGIQKRAKKKDVMLPFEKVFRCKDKKNGMIMTQQQQQLECASSSTQSSPTMSPTTTRTSPTQSMSHHHQQYSSQMMHPSNSSCQPQSQINNSASMIYYSQQQPMSSSTMYSNNVATCSVLPTTMCVKSQQQPETQTQQRLHEDPVGVVNSLNFSQPPHLAGSPLLRANSLSNDPGQSLPSTSTGICASQSCKLTSKPESGSTSTFARNGRTSISIHELLN</sequence>
<dbReference type="RefSeq" id="XP_044550387.1">
    <property type="nucleotide sequence ID" value="XM_044692303.1"/>
</dbReference>
<proteinExistence type="predicted"/>
<name>A0AA88KK56_NAELO</name>
<comment type="caution">
    <text evidence="2">The sequence shown here is derived from an EMBL/GenBank/DDBJ whole genome shotgun (WGS) entry which is preliminary data.</text>
</comment>
<evidence type="ECO:0000256" key="1">
    <source>
        <dbReference type="SAM" id="MobiDB-lite"/>
    </source>
</evidence>
<feature type="compositionally biased region" description="Polar residues" evidence="1">
    <location>
        <begin position="356"/>
        <end position="376"/>
    </location>
</feature>
<accession>A0AA88KK56</accession>
<dbReference type="Proteomes" id="UP000816034">
    <property type="component" value="Unassembled WGS sequence"/>
</dbReference>
<evidence type="ECO:0000313" key="3">
    <source>
        <dbReference type="Proteomes" id="UP000816034"/>
    </source>
</evidence>
<feature type="region of interest" description="Disordered" evidence="1">
    <location>
        <begin position="356"/>
        <end position="382"/>
    </location>
</feature>
<gene>
    <name evidence="2" type="ORF">C9374_002841</name>
</gene>
<feature type="region of interest" description="Disordered" evidence="1">
    <location>
        <begin position="1"/>
        <end position="29"/>
    </location>
</feature>
<dbReference type="EMBL" id="PYSW02000016">
    <property type="protein sequence ID" value="KAG2386395.1"/>
    <property type="molecule type" value="Genomic_DNA"/>
</dbReference>
<feature type="compositionally biased region" description="Polar residues" evidence="1">
    <location>
        <begin position="240"/>
        <end position="249"/>
    </location>
</feature>
<feature type="region of interest" description="Disordered" evidence="1">
    <location>
        <begin position="111"/>
        <end position="150"/>
    </location>
</feature>
<feature type="compositionally biased region" description="Polar residues" evidence="1">
    <location>
        <begin position="1"/>
        <end position="20"/>
    </location>
</feature>
<dbReference type="GeneID" id="68095296"/>
<evidence type="ECO:0000313" key="2">
    <source>
        <dbReference type="EMBL" id="KAG2386395.1"/>
    </source>
</evidence>
<dbReference type="AlphaFoldDB" id="A0AA88KK56"/>
<feature type="region of interest" description="Disordered" evidence="1">
    <location>
        <begin position="201"/>
        <end position="249"/>
    </location>
</feature>
<feature type="compositionally biased region" description="Low complexity" evidence="1">
    <location>
        <begin position="204"/>
        <end position="239"/>
    </location>
</feature>
<organism evidence="2 3">
    <name type="scientific">Naegleria lovaniensis</name>
    <name type="common">Amoeba</name>
    <dbReference type="NCBI Taxonomy" id="51637"/>
    <lineage>
        <taxon>Eukaryota</taxon>
        <taxon>Discoba</taxon>
        <taxon>Heterolobosea</taxon>
        <taxon>Tetramitia</taxon>
        <taxon>Eutetramitia</taxon>
        <taxon>Vahlkampfiidae</taxon>
        <taxon>Naegleria</taxon>
    </lineage>
</organism>
<protein>
    <submittedName>
        <fullName evidence="2">Uncharacterized protein</fullName>
    </submittedName>
</protein>
<feature type="compositionally biased region" description="Low complexity" evidence="1">
    <location>
        <begin position="125"/>
        <end position="150"/>
    </location>
</feature>
<reference evidence="2 3" key="1">
    <citation type="journal article" date="2018" name="BMC Genomics">
        <title>The genome of Naegleria lovaniensis, the basis for a comparative approach to unravel pathogenicity factors of the human pathogenic amoeba N. fowleri.</title>
        <authorList>
            <person name="Liechti N."/>
            <person name="Schurch N."/>
            <person name="Bruggmann R."/>
            <person name="Wittwer M."/>
        </authorList>
    </citation>
    <scope>NUCLEOTIDE SEQUENCE [LARGE SCALE GENOMIC DNA]</scope>
    <source>
        <strain evidence="2 3">ATCC 30569</strain>
    </source>
</reference>
<keyword evidence="3" id="KW-1185">Reference proteome</keyword>
<feature type="region of interest" description="Disordered" evidence="1">
    <location>
        <begin position="67"/>
        <end position="86"/>
    </location>
</feature>